<proteinExistence type="predicted"/>
<dbReference type="RefSeq" id="XP_075092268.1">
    <property type="nucleotide sequence ID" value="XM_075236167.1"/>
</dbReference>
<gene>
    <name evidence="2" type="primary">LOC142172527</name>
</gene>
<reference evidence="2" key="2">
    <citation type="submission" date="2025-08" db="UniProtKB">
        <authorList>
            <consortium name="RefSeq"/>
        </authorList>
    </citation>
    <scope>IDENTIFICATION</scope>
    <source>
        <tissue evidence="2">Leaf</tissue>
    </source>
</reference>
<protein>
    <submittedName>
        <fullName evidence="2">Uncharacterized protein LOC142172527</fullName>
    </submittedName>
</protein>
<reference evidence="1" key="1">
    <citation type="journal article" date="2014" name="Nat. Commun.">
        <title>The tobacco genome sequence and its comparison with those of tomato and potato.</title>
        <authorList>
            <person name="Sierro N."/>
            <person name="Battey J.N."/>
            <person name="Ouadi S."/>
            <person name="Bakaher N."/>
            <person name="Bovet L."/>
            <person name="Willig A."/>
            <person name="Goepfert S."/>
            <person name="Peitsch M.C."/>
            <person name="Ivanov N.V."/>
        </authorList>
    </citation>
    <scope>NUCLEOTIDE SEQUENCE [LARGE SCALE GENOMIC DNA]</scope>
</reference>
<sequence>MSEEDMEHMLFKCPYSKSIWDQLENTYKYSNQPPNDYTLHKWIKTQCQSKAQFNGYLNKADAIPFILWHIWLHRNDIIFKNKNNPLQLGHVVSSTIEYKLLTDSKRPSCPKMTYIKWKPPDMGFFKLNITAQASAIQERGALEVYLEIVTVIGF</sequence>
<keyword evidence="1" id="KW-1185">Reference proteome</keyword>
<evidence type="ECO:0000313" key="1">
    <source>
        <dbReference type="Proteomes" id="UP000790787"/>
    </source>
</evidence>
<accession>A0AC58T4V8</accession>
<organism evidence="1 2">
    <name type="scientific">Nicotiana tabacum</name>
    <name type="common">Common tobacco</name>
    <dbReference type="NCBI Taxonomy" id="4097"/>
    <lineage>
        <taxon>Eukaryota</taxon>
        <taxon>Viridiplantae</taxon>
        <taxon>Streptophyta</taxon>
        <taxon>Embryophyta</taxon>
        <taxon>Tracheophyta</taxon>
        <taxon>Spermatophyta</taxon>
        <taxon>Magnoliopsida</taxon>
        <taxon>eudicotyledons</taxon>
        <taxon>Gunneridae</taxon>
        <taxon>Pentapetalae</taxon>
        <taxon>asterids</taxon>
        <taxon>lamiids</taxon>
        <taxon>Solanales</taxon>
        <taxon>Solanaceae</taxon>
        <taxon>Nicotianoideae</taxon>
        <taxon>Nicotianeae</taxon>
        <taxon>Nicotiana</taxon>
    </lineage>
</organism>
<evidence type="ECO:0000313" key="2">
    <source>
        <dbReference type="RefSeq" id="XP_075092268.1"/>
    </source>
</evidence>
<name>A0AC58T4V8_TOBAC</name>
<dbReference type="Proteomes" id="UP000790787">
    <property type="component" value="Chromosome 18"/>
</dbReference>